<keyword evidence="2" id="KW-1185">Reference proteome</keyword>
<dbReference type="AlphaFoldDB" id="A0A1I7XUJ5"/>
<evidence type="ECO:0000313" key="2">
    <source>
        <dbReference type="Proteomes" id="UP000095283"/>
    </source>
</evidence>
<reference evidence="3" key="1">
    <citation type="submission" date="2016-11" db="UniProtKB">
        <authorList>
            <consortium name="WormBaseParasite"/>
        </authorList>
    </citation>
    <scope>IDENTIFICATION</scope>
</reference>
<evidence type="ECO:0000313" key="3">
    <source>
        <dbReference type="WBParaSite" id="Hba_21017"/>
    </source>
</evidence>
<dbReference type="WBParaSite" id="Hba_21017">
    <property type="protein sequence ID" value="Hba_21017"/>
    <property type="gene ID" value="Hba_21017"/>
</dbReference>
<proteinExistence type="predicted"/>
<protein>
    <submittedName>
        <fullName evidence="3">40S ribosomal protein S9</fullName>
    </submittedName>
</protein>
<accession>A0A1I7XUJ5</accession>
<evidence type="ECO:0000256" key="1">
    <source>
        <dbReference type="SAM" id="MobiDB-lite"/>
    </source>
</evidence>
<organism evidence="2 3">
    <name type="scientific">Heterorhabditis bacteriophora</name>
    <name type="common">Entomopathogenic nematode worm</name>
    <dbReference type="NCBI Taxonomy" id="37862"/>
    <lineage>
        <taxon>Eukaryota</taxon>
        <taxon>Metazoa</taxon>
        <taxon>Ecdysozoa</taxon>
        <taxon>Nematoda</taxon>
        <taxon>Chromadorea</taxon>
        <taxon>Rhabditida</taxon>
        <taxon>Rhabditina</taxon>
        <taxon>Rhabditomorpha</taxon>
        <taxon>Strongyloidea</taxon>
        <taxon>Heterorhabditidae</taxon>
        <taxon>Heterorhabditis</taxon>
    </lineage>
</organism>
<sequence>MFLVSGQPCPVLRRCSYVRRQIVDVPSFIVRLDSQKHIDFSLQSPFGGGRPGRVKRRNMKKAEGGDASGDEE</sequence>
<name>A0A1I7XUJ5_HETBA</name>
<dbReference type="Proteomes" id="UP000095283">
    <property type="component" value="Unplaced"/>
</dbReference>
<feature type="region of interest" description="Disordered" evidence="1">
    <location>
        <begin position="43"/>
        <end position="72"/>
    </location>
</feature>